<dbReference type="PROSITE" id="PS50110">
    <property type="entry name" value="RESPONSE_REGULATORY"/>
    <property type="match status" value="1"/>
</dbReference>
<dbReference type="InParanoid" id="B4D9V4"/>
<dbReference type="InterPro" id="IPR016032">
    <property type="entry name" value="Sig_transdc_resp-reg_C-effctor"/>
</dbReference>
<accession>B4D9V4</accession>
<keyword evidence="2" id="KW-0238">DNA-binding</keyword>
<feature type="domain" description="Response regulatory" evidence="5">
    <location>
        <begin position="4"/>
        <end position="120"/>
    </location>
</feature>
<gene>
    <name evidence="6" type="ORF">CfE428DRAFT_5731</name>
</gene>
<evidence type="ECO:0000313" key="7">
    <source>
        <dbReference type="Proteomes" id="UP000005824"/>
    </source>
</evidence>
<feature type="modified residue" description="4-aspartylphosphate" evidence="3">
    <location>
        <position position="55"/>
    </location>
</feature>
<dbReference type="Pfam" id="PF00072">
    <property type="entry name" value="Response_reg"/>
    <property type="match status" value="1"/>
</dbReference>
<dbReference type="InterPro" id="IPR039420">
    <property type="entry name" value="WalR-like"/>
</dbReference>
<protein>
    <submittedName>
        <fullName evidence="6">Two component transcriptional regulator, LuxR family</fullName>
    </submittedName>
</protein>
<reference evidence="6 7" key="1">
    <citation type="journal article" date="2011" name="J. Bacteriol.">
        <title>Genome sequence of Chthoniobacter flavus Ellin428, an aerobic heterotrophic soil bacterium.</title>
        <authorList>
            <person name="Kant R."/>
            <person name="van Passel M.W."/>
            <person name="Palva A."/>
            <person name="Lucas S."/>
            <person name="Lapidus A."/>
            <person name="Glavina Del Rio T."/>
            <person name="Dalin E."/>
            <person name="Tice H."/>
            <person name="Bruce D."/>
            <person name="Goodwin L."/>
            <person name="Pitluck S."/>
            <person name="Larimer F.W."/>
            <person name="Land M.L."/>
            <person name="Hauser L."/>
            <person name="Sangwan P."/>
            <person name="de Vos W.M."/>
            <person name="Janssen P.H."/>
            <person name="Smidt H."/>
        </authorList>
    </citation>
    <scope>NUCLEOTIDE SEQUENCE [LARGE SCALE GENOMIC DNA]</scope>
    <source>
        <strain evidence="6 7">Ellin428</strain>
    </source>
</reference>
<dbReference type="eggNOG" id="COG2197">
    <property type="taxonomic scope" value="Bacteria"/>
</dbReference>
<evidence type="ECO:0000256" key="2">
    <source>
        <dbReference type="ARBA" id="ARBA00023125"/>
    </source>
</evidence>
<dbReference type="PANTHER" id="PTHR43214">
    <property type="entry name" value="TWO-COMPONENT RESPONSE REGULATOR"/>
    <property type="match status" value="1"/>
</dbReference>
<evidence type="ECO:0000259" key="4">
    <source>
        <dbReference type="PROSITE" id="PS50043"/>
    </source>
</evidence>
<dbReference type="GO" id="GO:0006355">
    <property type="term" value="P:regulation of DNA-templated transcription"/>
    <property type="evidence" value="ECO:0007669"/>
    <property type="project" value="InterPro"/>
</dbReference>
<sequence length="208" mass="22987">MPIRISIVEDDRITRESLAALIARAENLECLDTYANAEEALHHAPERLPDVLLVDINLPGRSGIECVAALKTAHPRLNVLMLTTYDDTENIFASLRAGASGYLLKRTPSAEIITAIREVHAGGSPMSMHIARKVVSHFHLARPANPEMQTLTPREHEILTLLARGLHYKEIADQLGISTSTVRAHLHTIYGKLHVQSRTEAVVKFLGK</sequence>
<dbReference type="SMART" id="SM00421">
    <property type="entry name" value="HTH_LUXR"/>
    <property type="match status" value="1"/>
</dbReference>
<proteinExistence type="predicted"/>
<evidence type="ECO:0000313" key="6">
    <source>
        <dbReference type="EMBL" id="EDY16768.1"/>
    </source>
</evidence>
<evidence type="ECO:0000256" key="3">
    <source>
        <dbReference type="PROSITE-ProRule" id="PRU00169"/>
    </source>
</evidence>
<dbReference type="InterPro" id="IPR001789">
    <property type="entry name" value="Sig_transdc_resp-reg_receiver"/>
</dbReference>
<dbReference type="SUPFAM" id="SSF52172">
    <property type="entry name" value="CheY-like"/>
    <property type="match status" value="1"/>
</dbReference>
<dbReference type="InterPro" id="IPR011006">
    <property type="entry name" value="CheY-like_superfamily"/>
</dbReference>
<comment type="caution">
    <text evidence="6">The sequence shown here is derived from an EMBL/GenBank/DDBJ whole genome shotgun (WGS) entry which is preliminary data.</text>
</comment>
<dbReference type="Gene3D" id="3.40.50.2300">
    <property type="match status" value="1"/>
</dbReference>
<evidence type="ECO:0000259" key="5">
    <source>
        <dbReference type="PROSITE" id="PS50110"/>
    </source>
</evidence>
<evidence type="ECO:0000256" key="1">
    <source>
        <dbReference type="ARBA" id="ARBA00022553"/>
    </source>
</evidence>
<dbReference type="CDD" id="cd06170">
    <property type="entry name" value="LuxR_C_like"/>
    <property type="match status" value="1"/>
</dbReference>
<dbReference type="RefSeq" id="WP_006983052.1">
    <property type="nucleotide sequence ID" value="NZ_ABVL01000028.1"/>
</dbReference>
<dbReference type="CDD" id="cd17535">
    <property type="entry name" value="REC_NarL-like"/>
    <property type="match status" value="1"/>
</dbReference>
<organism evidence="6 7">
    <name type="scientific">Chthoniobacter flavus Ellin428</name>
    <dbReference type="NCBI Taxonomy" id="497964"/>
    <lineage>
        <taxon>Bacteria</taxon>
        <taxon>Pseudomonadati</taxon>
        <taxon>Verrucomicrobiota</taxon>
        <taxon>Spartobacteria</taxon>
        <taxon>Chthoniobacterales</taxon>
        <taxon>Chthoniobacteraceae</taxon>
        <taxon>Chthoniobacter</taxon>
    </lineage>
</organism>
<dbReference type="PANTHER" id="PTHR43214:SF43">
    <property type="entry name" value="TWO-COMPONENT RESPONSE REGULATOR"/>
    <property type="match status" value="1"/>
</dbReference>
<name>B4D9V4_9BACT</name>
<dbReference type="InterPro" id="IPR058245">
    <property type="entry name" value="NreC/VraR/RcsB-like_REC"/>
</dbReference>
<dbReference type="Proteomes" id="UP000005824">
    <property type="component" value="Unassembled WGS sequence"/>
</dbReference>
<feature type="domain" description="HTH luxR-type" evidence="4">
    <location>
        <begin position="144"/>
        <end position="208"/>
    </location>
</feature>
<dbReference type="GO" id="GO:0003677">
    <property type="term" value="F:DNA binding"/>
    <property type="evidence" value="ECO:0007669"/>
    <property type="project" value="UniProtKB-KW"/>
</dbReference>
<dbReference type="EMBL" id="ABVL01000028">
    <property type="protein sequence ID" value="EDY16768.1"/>
    <property type="molecule type" value="Genomic_DNA"/>
</dbReference>
<dbReference type="SUPFAM" id="SSF46894">
    <property type="entry name" value="C-terminal effector domain of the bipartite response regulators"/>
    <property type="match status" value="1"/>
</dbReference>
<keyword evidence="7" id="KW-1185">Reference proteome</keyword>
<dbReference type="Pfam" id="PF00196">
    <property type="entry name" value="GerE"/>
    <property type="match status" value="1"/>
</dbReference>
<dbReference type="InterPro" id="IPR000792">
    <property type="entry name" value="Tscrpt_reg_LuxR_C"/>
</dbReference>
<dbReference type="PROSITE" id="PS50043">
    <property type="entry name" value="HTH_LUXR_2"/>
    <property type="match status" value="1"/>
</dbReference>
<dbReference type="GO" id="GO:0000160">
    <property type="term" value="P:phosphorelay signal transduction system"/>
    <property type="evidence" value="ECO:0007669"/>
    <property type="project" value="InterPro"/>
</dbReference>
<dbReference type="STRING" id="497964.CfE428DRAFT_5731"/>
<dbReference type="PRINTS" id="PR00038">
    <property type="entry name" value="HTHLUXR"/>
</dbReference>
<dbReference type="SMART" id="SM00448">
    <property type="entry name" value="REC"/>
    <property type="match status" value="1"/>
</dbReference>
<keyword evidence="1 3" id="KW-0597">Phosphoprotein</keyword>
<dbReference type="AlphaFoldDB" id="B4D9V4"/>